<organism evidence="3 4">
    <name type="scientific">Antarcticimicrobium luteum</name>
    <dbReference type="NCBI Taxonomy" id="2547397"/>
    <lineage>
        <taxon>Bacteria</taxon>
        <taxon>Pseudomonadati</taxon>
        <taxon>Pseudomonadota</taxon>
        <taxon>Alphaproteobacteria</taxon>
        <taxon>Rhodobacterales</taxon>
        <taxon>Paracoccaceae</taxon>
        <taxon>Antarcticimicrobium</taxon>
    </lineage>
</organism>
<dbReference type="PRINTS" id="PR00722">
    <property type="entry name" value="CHYMOTRYPSIN"/>
</dbReference>
<dbReference type="SMART" id="SM00020">
    <property type="entry name" value="Tryp_SPc"/>
    <property type="match status" value="1"/>
</dbReference>
<sequence length="269" mass="28448">MLTVCWAIAVSASEQSVPDTGSHRDEVFHPALDAICGRGARMSEGCAAIRARRIVDAADPPWRAIGRVNFASIEIRQHCTGTLVGDRMVLTAAHCLYNVPRKSWIPPTSLRFAAGYQRGQPVAQARVLRYLLDPAQDSASRDFRGGMTRDWALLELEAPIGRDVGFLPLAEPEAGEPARLAGYAGLRPHVLSVAEDCGAWTPLAQRGIALTACSAMPGDSGAPLLVERDGALLVAGVFSTIVVTEGGIPHSLAVAAPVFAPALRAVLAN</sequence>
<keyword evidence="3" id="KW-0378">Hydrolase</keyword>
<name>A0A4R5UVH8_9RHOB</name>
<dbReference type="InterPro" id="IPR043504">
    <property type="entry name" value="Peptidase_S1_PA_chymotrypsin"/>
</dbReference>
<dbReference type="InterPro" id="IPR009003">
    <property type="entry name" value="Peptidase_S1_PA"/>
</dbReference>
<evidence type="ECO:0000256" key="1">
    <source>
        <dbReference type="ARBA" id="ARBA00022729"/>
    </source>
</evidence>
<dbReference type="PROSITE" id="PS00134">
    <property type="entry name" value="TRYPSIN_HIS"/>
    <property type="match status" value="1"/>
</dbReference>
<protein>
    <submittedName>
        <fullName evidence="3">Trypsin-like serine protease</fullName>
    </submittedName>
</protein>
<evidence type="ECO:0000313" key="3">
    <source>
        <dbReference type="EMBL" id="TDK43243.1"/>
    </source>
</evidence>
<dbReference type="InterPro" id="IPR001254">
    <property type="entry name" value="Trypsin_dom"/>
</dbReference>
<accession>A0A4R5UVH8</accession>
<feature type="domain" description="Peptidase S1" evidence="2">
    <location>
        <begin position="42"/>
        <end position="268"/>
    </location>
</feature>
<proteinExistence type="predicted"/>
<reference evidence="3 4" key="1">
    <citation type="submission" date="2019-03" db="EMBL/GenBank/DDBJ databases">
        <title>Ruegeria lutea sp. nov., a novel strain, isolated from marine sediment, the Masan Bay, South Korea.</title>
        <authorList>
            <person name="Kim J."/>
            <person name="Kim D.-Y."/>
            <person name="Lee S.-S."/>
        </authorList>
    </citation>
    <scope>NUCLEOTIDE SEQUENCE [LARGE SCALE GENOMIC DNA]</scope>
    <source>
        <strain evidence="3 4">318-1</strain>
    </source>
</reference>
<keyword evidence="1" id="KW-0732">Signal</keyword>
<dbReference type="OrthoDB" id="267336at2"/>
<gene>
    <name evidence="3" type="ORF">E1832_17980</name>
</gene>
<dbReference type="InterPro" id="IPR018114">
    <property type="entry name" value="TRYPSIN_HIS"/>
</dbReference>
<dbReference type="InterPro" id="IPR050966">
    <property type="entry name" value="Glutamyl_endopeptidase"/>
</dbReference>
<evidence type="ECO:0000313" key="4">
    <source>
        <dbReference type="Proteomes" id="UP000295301"/>
    </source>
</evidence>
<dbReference type="EMBL" id="SMUV01000072">
    <property type="protein sequence ID" value="TDK43243.1"/>
    <property type="molecule type" value="Genomic_DNA"/>
</dbReference>
<dbReference type="Proteomes" id="UP000295301">
    <property type="component" value="Unassembled WGS sequence"/>
</dbReference>
<dbReference type="GO" id="GO:0004252">
    <property type="term" value="F:serine-type endopeptidase activity"/>
    <property type="evidence" value="ECO:0007669"/>
    <property type="project" value="InterPro"/>
</dbReference>
<keyword evidence="3" id="KW-0645">Protease</keyword>
<dbReference type="PROSITE" id="PS50240">
    <property type="entry name" value="TRYPSIN_DOM"/>
    <property type="match status" value="1"/>
</dbReference>
<dbReference type="SUPFAM" id="SSF50494">
    <property type="entry name" value="Trypsin-like serine proteases"/>
    <property type="match status" value="1"/>
</dbReference>
<comment type="caution">
    <text evidence="3">The sequence shown here is derived from an EMBL/GenBank/DDBJ whole genome shotgun (WGS) entry which is preliminary data.</text>
</comment>
<dbReference type="PANTHER" id="PTHR15462:SF8">
    <property type="entry name" value="SERINE PROTEASE"/>
    <property type="match status" value="1"/>
</dbReference>
<dbReference type="GO" id="GO:0006508">
    <property type="term" value="P:proteolysis"/>
    <property type="evidence" value="ECO:0007669"/>
    <property type="project" value="UniProtKB-KW"/>
</dbReference>
<dbReference type="Pfam" id="PF00089">
    <property type="entry name" value="Trypsin"/>
    <property type="match status" value="1"/>
</dbReference>
<dbReference type="PANTHER" id="PTHR15462">
    <property type="entry name" value="SERINE PROTEASE"/>
    <property type="match status" value="1"/>
</dbReference>
<keyword evidence="4" id="KW-1185">Reference proteome</keyword>
<dbReference type="Gene3D" id="2.40.10.10">
    <property type="entry name" value="Trypsin-like serine proteases"/>
    <property type="match status" value="2"/>
</dbReference>
<dbReference type="InterPro" id="IPR001314">
    <property type="entry name" value="Peptidase_S1A"/>
</dbReference>
<evidence type="ECO:0000259" key="2">
    <source>
        <dbReference type="PROSITE" id="PS50240"/>
    </source>
</evidence>
<dbReference type="AlphaFoldDB" id="A0A4R5UVH8"/>